<feature type="region of interest" description="Disordered" evidence="1">
    <location>
        <begin position="16"/>
        <end position="52"/>
    </location>
</feature>
<reference evidence="2 3" key="1">
    <citation type="submission" date="2013-07" db="EMBL/GenBank/DDBJ databases">
        <title>The Genome Sequence of Cryptococcus heveanensis BCC8398.</title>
        <authorList>
            <consortium name="The Broad Institute Genome Sequencing Platform"/>
            <person name="Cuomo C."/>
            <person name="Litvintseva A."/>
            <person name="Chen Y."/>
            <person name="Heitman J."/>
            <person name="Sun S."/>
            <person name="Springer D."/>
            <person name="Dromer F."/>
            <person name="Young S.K."/>
            <person name="Zeng Q."/>
            <person name="Gargeya S."/>
            <person name="Fitzgerald M."/>
            <person name="Abouelleil A."/>
            <person name="Alvarado L."/>
            <person name="Berlin A.M."/>
            <person name="Chapman S.B."/>
            <person name="Dewar J."/>
            <person name="Goldberg J."/>
            <person name="Griggs A."/>
            <person name="Gujja S."/>
            <person name="Hansen M."/>
            <person name="Howarth C."/>
            <person name="Imamovic A."/>
            <person name="Larimer J."/>
            <person name="McCowan C."/>
            <person name="Murphy C."/>
            <person name="Pearson M."/>
            <person name="Priest M."/>
            <person name="Roberts A."/>
            <person name="Saif S."/>
            <person name="Shea T."/>
            <person name="Sykes S."/>
            <person name="Wortman J."/>
            <person name="Nusbaum C."/>
            <person name="Birren B."/>
        </authorList>
    </citation>
    <scope>NUCLEOTIDE SEQUENCE [LARGE SCALE GENOMIC DNA]</scope>
    <source>
        <strain evidence="2 3">BCC8398</strain>
    </source>
</reference>
<keyword evidence="3" id="KW-1185">Reference proteome</keyword>
<dbReference type="AlphaFoldDB" id="A0A1B9GNJ0"/>
<evidence type="ECO:0000313" key="3">
    <source>
        <dbReference type="Proteomes" id="UP000092666"/>
    </source>
</evidence>
<feature type="compositionally biased region" description="Basic and acidic residues" evidence="1">
    <location>
        <begin position="103"/>
        <end position="116"/>
    </location>
</feature>
<protein>
    <recommendedName>
        <fullName evidence="4">F-box domain-containing protein</fullName>
    </recommendedName>
</protein>
<proteinExistence type="predicted"/>
<dbReference type="Proteomes" id="UP000092666">
    <property type="component" value="Unassembled WGS sequence"/>
</dbReference>
<gene>
    <name evidence="2" type="ORF">I316_05802</name>
</gene>
<reference evidence="3" key="2">
    <citation type="submission" date="2013-12" db="EMBL/GenBank/DDBJ databases">
        <title>Evolution of pathogenesis and genome organization in the Tremellales.</title>
        <authorList>
            <person name="Cuomo C."/>
            <person name="Litvintseva A."/>
            <person name="Heitman J."/>
            <person name="Chen Y."/>
            <person name="Sun S."/>
            <person name="Springer D."/>
            <person name="Dromer F."/>
            <person name="Young S."/>
            <person name="Zeng Q."/>
            <person name="Chapman S."/>
            <person name="Gujja S."/>
            <person name="Saif S."/>
            <person name="Birren B."/>
        </authorList>
    </citation>
    <scope>NUCLEOTIDE SEQUENCE [LARGE SCALE GENOMIC DNA]</scope>
    <source>
        <strain evidence="3">BCC8398</strain>
    </source>
</reference>
<sequence>MPAARNKNLRVARVPFGARNTSSSNRPNLTSSTPLLNPTINKSSTTLDKTPPALPTEILEQIARHLSGNHSTWYSGCLVSNTFYQIGFPVLSRHLRLSPWKKEPNERGESVLDPKKQQVGRLSGKKKTRSDSPFDTLRTPENVRILTIREHPSHWCDQGTEVPLPLPNLRSLHLHFELHPDFADYMILTPLHLDCKAWGRCRFLPDLHPRNLVIHYSFNSRLFDRMWRYDEFVSTEWASMEMLIIVTPSTDAGIQCIYNFMQRLQDFGLSLKRIYWICNASDPTVASPDGGSPRQGRPGYHPGIRSLARTIDEYHLTVVNVDTTCKHTPNPDDVSWATPAAEVVQMLTDEVKKHYPPGSTSQKARLDSIELISLDEYLRREEWWDIFEPAEIEQWLKNSK</sequence>
<feature type="region of interest" description="Disordered" evidence="1">
    <location>
        <begin position="103"/>
        <end position="134"/>
    </location>
</feature>
<accession>A0A1B9GNJ0</accession>
<feature type="compositionally biased region" description="Polar residues" evidence="1">
    <location>
        <begin position="19"/>
        <end position="48"/>
    </location>
</feature>
<evidence type="ECO:0008006" key="4">
    <source>
        <dbReference type="Google" id="ProtNLM"/>
    </source>
</evidence>
<dbReference type="OrthoDB" id="10669151at2759"/>
<evidence type="ECO:0000256" key="1">
    <source>
        <dbReference type="SAM" id="MobiDB-lite"/>
    </source>
</evidence>
<organism evidence="2 3">
    <name type="scientific">Kwoniella heveanensis BCC8398</name>
    <dbReference type="NCBI Taxonomy" id="1296120"/>
    <lineage>
        <taxon>Eukaryota</taxon>
        <taxon>Fungi</taxon>
        <taxon>Dikarya</taxon>
        <taxon>Basidiomycota</taxon>
        <taxon>Agaricomycotina</taxon>
        <taxon>Tremellomycetes</taxon>
        <taxon>Tremellales</taxon>
        <taxon>Cryptococcaceae</taxon>
        <taxon>Kwoniella</taxon>
    </lineage>
</organism>
<name>A0A1B9GNJ0_9TREE</name>
<evidence type="ECO:0000313" key="2">
    <source>
        <dbReference type="EMBL" id="OCF32622.1"/>
    </source>
</evidence>
<dbReference type="EMBL" id="KI669507">
    <property type="protein sequence ID" value="OCF32622.1"/>
    <property type="molecule type" value="Genomic_DNA"/>
</dbReference>